<keyword evidence="4 7" id="KW-0812">Transmembrane</keyword>
<keyword evidence="3" id="KW-1003">Cell membrane</keyword>
<dbReference type="Pfam" id="PF07681">
    <property type="entry name" value="DoxX"/>
    <property type="match status" value="1"/>
</dbReference>
<dbReference type="STRING" id="452637.Oter_4101"/>
<dbReference type="KEGG" id="ote:Oter_4101"/>
<evidence type="ECO:0000313" key="8">
    <source>
        <dbReference type="EMBL" id="ACB77375.1"/>
    </source>
</evidence>
<dbReference type="InterPro" id="IPR032808">
    <property type="entry name" value="DoxX"/>
</dbReference>
<dbReference type="eggNOG" id="COG2259">
    <property type="taxonomic scope" value="Bacteria"/>
</dbReference>
<accession>B2A039</accession>
<evidence type="ECO:0000256" key="1">
    <source>
        <dbReference type="ARBA" id="ARBA00004651"/>
    </source>
</evidence>
<dbReference type="OrthoDB" id="196540at2"/>
<sequence length="143" mass="15089">MNKLLRFLQLNFIPRSTDLGLLVLRLWLGLSLLTLHGWAKLTGFGSMAGKFPDPIGMGPTVSLGLAVFAEVVCAALLALGLLTRFAALVLIIMMGVAFLVVHGRALSGPGSGEMAYLYLAGFVTVFLAGPGAYAVDRKLGARI</sequence>
<keyword evidence="9" id="KW-1185">Reference proteome</keyword>
<feature type="transmembrane region" description="Helical" evidence="7">
    <location>
        <begin position="59"/>
        <end position="78"/>
    </location>
</feature>
<dbReference type="GO" id="GO:0005886">
    <property type="term" value="C:plasma membrane"/>
    <property type="evidence" value="ECO:0007669"/>
    <property type="project" value="UniProtKB-SubCell"/>
</dbReference>
<feature type="transmembrane region" description="Helical" evidence="7">
    <location>
        <begin position="21"/>
        <end position="39"/>
    </location>
</feature>
<comment type="similarity">
    <text evidence="2">Belongs to the DoxX family.</text>
</comment>
<organism evidence="8 9">
    <name type="scientific">Opitutus terrae (strain DSM 11246 / JCM 15787 / PB90-1)</name>
    <dbReference type="NCBI Taxonomy" id="452637"/>
    <lineage>
        <taxon>Bacteria</taxon>
        <taxon>Pseudomonadati</taxon>
        <taxon>Verrucomicrobiota</taxon>
        <taxon>Opitutia</taxon>
        <taxon>Opitutales</taxon>
        <taxon>Opitutaceae</taxon>
        <taxon>Opitutus</taxon>
    </lineage>
</organism>
<evidence type="ECO:0000256" key="4">
    <source>
        <dbReference type="ARBA" id="ARBA00022692"/>
    </source>
</evidence>
<protein>
    <submittedName>
        <fullName evidence="8">DoxX family protein</fullName>
    </submittedName>
</protein>
<evidence type="ECO:0000256" key="3">
    <source>
        <dbReference type="ARBA" id="ARBA00022475"/>
    </source>
</evidence>
<evidence type="ECO:0000313" key="9">
    <source>
        <dbReference type="Proteomes" id="UP000007013"/>
    </source>
</evidence>
<dbReference type="AlphaFoldDB" id="B2A039"/>
<dbReference type="InterPro" id="IPR051907">
    <property type="entry name" value="DoxX-like_oxidoreductase"/>
</dbReference>
<name>B2A039_OPITP</name>
<comment type="subcellular location">
    <subcellularLocation>
        <location evidence="1">Cell membrane</location>
        <topology evidence="1">Multi-pass membrane protein</topology>
    </subcellularLocation>
</comment>
<evidence type="ECO:0000256" key="6">
    <source>
        <dbReference type="ARBA" id="ARBA00023136"/>
    </source>
</evidence>
<keyword evidence="6 7" id="KW-0472">Membrane</keyword>
<reference evidence="8 9" key="1">
    <citation type="journal article" date="2011" name="J. Bacteriol.">
        <title>Genome sequence of the verrucomicrobium Opitutus terrae PB90-1, an abundant inhabitant of rice paddy soil ecosystems.</title>
        <authorList>
            <person name="van Passel M.W."/>
            <person name="Kant R."/>
            <person name="Palva A."/>
            <person name="Copeland A."/>
            <person name="Lucas S."/>
            <person name="Lapidus A."/>
            <person name="Glavina del Rio T."/>
            <person name="Pitluck S."/>
            <person name="Goltsman E."/>
            <person name="Clum A."/>
            <person name="Sun H."/>
            <person name="Schmutz J."/>
            <person name="Larimer F.W."/>
            <person name="Land M.L."/>
            <person name="Hauser L."/>
            <person name="Kyrpides N."/>
            <person name="Mikhailova N."/>
            <person name="Richardson P.P."/>
            <person name="Janssen P.H."/>
            <person name="de Vos W.M."/>
            <person name="Smidt H."/>
        </authorList>
    </citation>
    <scope>NUCLEOTIDE SEQUENCE [LARGE SCALE GENOMIC DNA]</scope>
    <source>
        <strain evidence="9">DSM 11246 / JCM 15787 / PB90-1</strain>
    </source>
</reference>
<proteinExistence type="inferred from homology"/>
<evidence type="ECO:0000256" key="5">
    <source>
        <dbReference type="ARBA" id="ARBA00022989"/>
    </source>
</evidence>
<feature type="transmembrane region" description="Helical" evidence="7">
    <location>
        <begin position="85"/>
        <end position="103"/>
    </location>
</feature>
<dbReference type="EMBL" id="CP001032">
    <property type="protein sequence ID" value="ACB77375.1"/>
    <property type="molecule type" value="Genomic_DNA"/>
</dbReference>
<dbReference type="PANTHER" id="PTHR33452:SF1">
    <property type="entry name" value="INNER MEMBRANE PROTEIN YPHA-RELATED"/>
    <property type="match status" value="1"/>
</dbReference>
<dbReference type="Proteomes" id="UP000007013">
    <property type="component" value="Chromosome"/>
</dbReference>
<gene>
    <name evidence="8" type="ordered locus">Oter_4101</name>
</gene>
<evidence type="ECO:0000256" key="7">
    <source>
        <dbReference type="SAM" id="Phobius"/>
    </source>
</evidence>
<feature type="transmembrane region" description="Helical" evidence="7">
    <location>
        <begin position="115"/>
        <end position="135"/>
    </location>
</feature>
<dbReference type="PANTHER" id="PTHR33452">
    <property type="entry name" value="OXIDOREDUCTASE CATD-RELATED"/>
    <property type="match status" value="1"/>
</dbReference>
<keyword evidence="5 7" id="KW-1133">Transmembrane helix</keyword>
<dbReference type="HOGENOM" id="CLU_058421_6_5_0"/>
<evidence type="ECO:0000256" key="2">
    <source>
        <dbReference type="ARBA" id="ARBA00006679"/>
    </source>
</evidence>
<dbReference type="RefSeq" id="WP_012376903.1">
    <property type="nucleotide sequence ID" value="NC_010571.1"/>
</dbReference>